<dbReference type="PANTHER" id="PTHR22750">
    <property type="entry name" value="G-PROTEIN COUPLED RECEPTOR"/>
    <property type="match status" value="1"/>
</dbReference>
<dbReference type="PROSITE" id="PS50262">
    <property type="entry name" value="G_PROTEIN_RECEP_F1_2"/>
    <property type="match status" value="1"/>
</dbReference>
<evidence type="ECO:0000256" key="2">
    <source>
        <dbReference type="ARBA" id="ARBA00022475"/>
    </source>
</evidence>
<dbReference type="PRINTS" id="PR00642">
    <property type="entry name" value="EDG1RECEPTOR"/>
</dbReference>
<keyword evidence="10" id="KW-1015">Disulfide bond</keyword>
<comment type="similarity">
    <text evidence="11">Belongs to the G-protein coupled receptor 1 family.</text>
</comment>
<dbReference type="PRINTS" id="PR01523">
    <property type="entry name" value="S1PRECEPTOR"/>
</dbReference>
<evidence type="ECO:0000256" key="6">
    <source>
        <dbReference type="ARBA" id="ARBA00023136"/>
    </source>
</evidence>
<dbReference type="PRINTS" id="PR00237">
    <property type="entry name" value="GPCRRHODOPSN"/>
</dbReference>
<feature type="transmembrane region" description="Helical" evidence="12">
    <location>
        <begin position="248"/>
        <end position="272"/>
    </location>
</feature>
<feature type="transmembrane region" description="Helical" evidence="12">
    <location>
        <begin position="48"/>
        <end position="70"/>
    </location>
</feature>
<organism evidence="14 15">
    <name type="scientific">Pleurodeles waltl</name>
    <name type="common">Iberian ribbed newt</name>
    <dbReference type="NCBI Taxonomy" id="8319"/>
    <lineage>
        <taxon>Eukaryota</taxon>
        <taxon>Metazoa</taxon>
        <taxon>Chordata</taxon>
        <taxon>Craniata</taxon>
        <taxon>Vertebrata</taxon>
        <taxon>Euteleostomi</taxon>
        <taxon>Amphibia</taxon>
        <taxon>Batrachia</taxon>
        <taxon>Caudata</taxon>
        <taxon>Salamandroidea</taxon>
        <taxon>Salamandridae</taxon>
        <taxon>Pleurodelinae</taxon>
        <taxon>Pleurodeles</taxon>
    </lineage>
</organism>
<dbReference type="InterPro" id="IPR000276">
    <property type="entry name" value="GPCR_Rhodpsn"/>
</dbReference>
<comment type="caution">
    <text evidence="14">The sequence shown here is derived from an EMBL/GenBank/DDBJ whole genome shotgun (WGS) entry which is preliminary data.</text>
</comment>
<dbReference type="InterPro" id="IPR004061">
    <property type="entry name" value="S1P_rcpt"/>
</dbReference>
<sequence>MEFITRESPTRLVRIFREYHNNDIISLHYNYTGKLTTSKYKGGLKAEAIVFLVICLLIVAENLIVLLAIWKNKKFHSPMYYLLGNLTLSDLLAGIAYTVNIILSGANTLKLTPILWFIREGGVFITLAASILSLLAIAIERHITMVRMKLYNGDKKGRMFLLIAASWLVSVFLGILPVIGWNCIQNLPECSTVLPLYSKNYILFCITVFIAILVSIGVLYVRIYRIVKFNSQRLGTVRKGMLKKSQKYMALLKTLTIVVGTFVACWLPLFFLLLFDVSCEALACPVLYRADYFLGLAMINSLLNPIIYTLTSKDMRRAIAKLVCCLCVATEEGQTRRFGIFPILECSTSKSEKSSHRQEGLDTTVSTGNGTPTPIKALVPRALTY</sequence>
<dbReference type="CDD" id="cd15348">
    <property type="entry name" value="7tmA_S1PR5_Edg8"/>
    <property type="match status" value="1"/>
</dbReference>
<keyword evidence="7 11" id="KW-0675">Receptor</keyword>
<evidence type="ECO:0000256" key="12">
    <source>
        <dbReference type="SAM" id="Phobius"/>
    </source>
</evidence>
<keyword evidence="9 11" id="KW-0807">Transducer</keyword>
<protein>
    <recommendedName>
        <fullName evidence="13">G-protein coupled receptors family 1 profile domain-containing protein</fullName>
    </recommendedName>
</protein>
<dbReference type="PROSITE" id="PS00237">
    <property type="entry name" value="G_PROTEIN_RECEP_F1_1"/>
    <property type="match status" value="1"/>
</dbReference>
<dbReference type="Gene3D" id="1.20.1070.10">
    <property type="entry name" value="Rhodopsin 7-helix transmembrane proteins"/>
    <property type="match status" value="1"/>
</dbReference>
<evidence type="ECO:0000256" key="5">
    <source>
        <dbReference type="ARBA" id="ARBA00023040"/>
    </source>
</evidence>
<evidence type="ECO:0000256" key="7">
    <source>
        <dbReference type="ARBA" id="ARBA00023170"/>
    </source>
</evidence>
<keyword evidence="8" id="KW-0325">Glycoprotein</keyword>
<dbReference type="SMART" id="SM01381">
    <property type="entry name" value="7TM_GPCR_Srsx"/>
    <property type="match status" value="1"/>
</dbReference>
<dbReference type="GO" id="GO:0005886">
    <property type="term" value="C:plasma membrane"/>
    <property type="evidence" value="ECO:0007669"/>
    <property type="project" value="UniProtKB-SubCell"/>
</dbReference>
<reference evidence="14" key="1">
    <citation type="journal article" date="2022" name="bioRxiv">
        <title>Sequencing and chromosome-scale assembly of the giantPleurodeles waltlgenome.</title>
        <authorList>
            <person name="Brown T."/>
            <person name="Elewa A."/>
            <person name="Iarovenko S."/>
            <person name="Subramanian E."/>
            <person name="Araus A.J."/>
            <person name="Petzold A."/>
            <person name="Susuki M."/>
            <person name="Suzuki K.-i.T."/>
            <person name="Hayashi T."/>
            <person name="Toyoda A."/>
            <person name="Oliveira C."/>
            <person name="Osipova E."/>
            <person name="Leigh N.D."/>
            <person name="Simon A."/>
            <person name="Yun M.H."/>
        </authorList>
    </citation>
    <scope>NUCLEOTIDE SEQUENCE</scope>
    <source>
        <strain evidence="14">20211129_DDA</strain>
        <tissue evidence="14">Liver</tissue>
    </source>
</reference>
<keyword evidence="4 12" id="KW-1133">Transmembrane helix</keyword>
<dbReference type="Proteomes" id="UP001066276">
    <property type="component" value="Chromosome 4_1"/>
</dbReference>
<dbReference type="InterPro" id="IPR017452">
    <property type="entry name" value="GPCR_Rhodpsn_7TM"/>
</dbReference>
<evidence type="ECO:0000256" key="9">
    <source>
        <dbReference type="ARBA" id="ARBA00023224"/>
    </source>
</evidence>
<keyword evidence="2" id="KW-1003">Cell membrane</keyword>
<comment type="subcellular location">
    <subcellularLocation>
        <location evidence="1">Cell membrane</location>
        <topology evidence="1">Multi-pass membrane protein</topology>
    </subcellularLocation>
</comment>
<evidence type="ECO:0000256" key="3">
    <source>
        <dbReference type="ARBA" id="ARBA00022692"/>
    </source>
</evidence>
<feature type="transmembrane region" description="Helical" evidence="12">
    <location>
        <begin position="82"/>
        <end position="102"/>
    </location>
</feature>
<feature type="transmembrane region" description="Helical" evidence="12">
    <location>
        <begin position="201"/>
        <end position="227"/>
    </location>
</feature>
<dbReference type="AlphaFoldDB" id="A0AAV7T982"/>
<dbReference type="SUPFAM" id="SSF81321">
    <property type="entry name" value="Family A G protein-coupled receptor-like"/>
    <property type="match status" value="1"/>
</dbReference>
<keyword evidence="6 12" id="KW-0472">Membrane</keyword>
<evidence type="ECO:0000259" key="13">
    <source>
        <dbReference type="PROSITE" id="PS50262"/>
    </source>
</evidence>
<dbReference type="GO" id="GO:0038036">
    <property type="term" value="F:sphingosine-1-phosphate receptor activity"/>
    <property type="evidence" value="ECO:0007669"/>
    <property type="project" value="InterPro"/>
</dbReference>
<keyword evidence="15" id="KW-1185">Reference proteome</keyword>
<keyword evidence="3 11" id="KW-0812">Transmembrane</keyword>
<feature type="disulfide bond" evidence="10">
    <location>
        <begin position="183"/>
        <end position="190"/>
    </location>
</feature>
<evidence type="ECO:0000313" key="15">
    <source>
        <dbReference type="Proteomes" id="UP001066276"/>
    </source>
</evidence>
<feature type="transmembrane region" description="Helical" evidence="12">
    <location>
        <begin position="114"/>
        <end position="139"/>
    </location>
</feature>
<dbReference type="EMBL" id="JANPWB010000007">
    <property type="protein sequence ID" value="KAJ1172539.1"/>
    <property type="molecule type" value="Genomic_DNA"/>
</dbReference>
<feature type="domain" description="G-protein coupled receptors family 1 profile" evidence="13">
    <location>
        <begin position="61"/>
        <end position="308"/>
    </location>
</feature>
<gene>
    <name evidence="14" type="ORF">NDU88_004384</name>
</gene>
<evidence type="ECO:0000313" key="14">
    <source>
        <dbReference type="EMBL" id="KAJ1172539.1"/>
    </source>
</evidence>
<proteinExistence type="inferred from homology"/>
<accession>A0AAV7T982</accession>
<feature type="transmembrane region" description="Helical" evidence="12">
    <location>
        <begin position="160"/>
        <end position="181"/>
    </location>
</feature>
<dbReference type="Pfam" id="PF00001">
    <property type="entry name" value="7tm_1"/>
    <property type="match status" value="1"/>
</dbReference>
<evidence type="ECO:0000256" key="4">
    <source>
        <dbReference type="ARBA" id="ARBA00022989"/>
    </source>
</evidence>
<name>A0AAV7T982_PLEWA</name>
<evidence type="ECO:0000256" key="1">
    <source>
        <dbReference type="ARBA" id="ARBA00004651"/>
    </source>
</evidence>
<evidence type="ECO:0000256" key="10">
    <source>
        <dbReference type="PIRSR" id="PIRSR604061-50"/>
    </source>
</evidence>
<keyword evidence="5 11" id="KW-0297">G-protein coupled receptor</keyword>
<feature type="transmembrane region" description="Helical" evidence="12">
    <location>
        <begin position="292"/>
        <end position="311"/>
    </location>
</feature>
<feature type="disulfide bond" evidence="10">
    <location>
        <begin position="279"/>
        <end position="284"/>
    </location>
</feature>
<evidence type="ECO:0000256" key="8">
    <source>
        <dbReference type="ARBA" id="ARBA00023180"/>
    </source>
</evidence>
<evidence type="ECO:0000256" key="11">
    <source>
        <dbReference type="RuleBase" id="RU000688"/>
    </source>
</evidence>